<organism evidence="2 3">
    <name type="scientific">Piscinibacterium candidicorallinum</name>
    <dbReference type="NCBI Taxonomy" id="1793872"/>
    <lineage>
        <taxon>Bacteria</taxon>
        <taxon>Pseudomonadati</taxon>
        <taxon>Pseudomonadota</taxon>
        <taxon>Betaproteobacteria</taxon>
        <taxon>Burkholderiales</taxon>
        <taxon>Piscinibacterium</taxon>
    </lineage>
</organism>
<feature type="transmembrane region" description="Helical" evidence="1">
    <location>
        <begin position="323"/>
        <end position="344"/>
    </location>
</feature>
<reference evidence="3" key="1">
    <citation type="journal article" date="2019" name="Int. J. Syst. Evol. Microbiol.">
        <title>The Global Catalogue of Microorganisms (GCM) 10K type strain sequencing project: providing services to taxonomists for standard genome sequencing and annotation.</title>
        <authorList>
            <consortium name="The Broad Institute Genomics Platform"/>
            <consortium name="The Broad Institute Genome Sequencing Center for Infectious Disease"/>
            <person name="Wu L."/>
            <person name="Ma J."/>
        </authorList>
    </citation>
    <scope>NUCLEOTIDE SEQUENCE [LARGE SCALE GENOMIC DNA]</scope>
    <source>
        <strain evidence="3">KCTC 52168</strain>
    </source>
</reference>
<comment type="caution">
    <text evidence="2">The sequence shown here is derived from an EMBL/GenBank/DDBJ whole genome shotgun (WGS) entry which is preliminary data.</text>
</comment>
<feature type="transmembrane region" description="Helical" evidence="1">
    <location>
        <begin position="76"/>
        <end position="103"/>
    </location>
</feature>
<feature type="transmembrane region" description="Helical" evidence="1">
    <location>
        <begin position="356"/>
        <end position="377"/>
    </location>
</feature>
<feature type="transmembrane region" description="Helical" evidence="1">
    <location>
        <begin position="297"/>
        <end position="317"/>
    </location>
</feature>
<proteinExistence type="predicted"/>
<feature type="transmembrane region" description="Helical" evidence="1">
    <location>
        <begin position="174"/>
        <end position="192"/>
    </location>
</feature>
<accession>A0ABV7H5H5</accession>
<evidence type="ECO:0000313" key="2">
    <source>
        <dbReference type="EMBL" id="MFC3149134.1"/>
    </source>
</evidence>
<feature type="transmembrane region" description="Helical" evidence="1">
    <location>
        <begin position="12"/>
        <end position="34"/>
    </location>
</feature>
<evidence type="ECO:0008006" key="4">
    <source>
        <dbReference type="Google" id="ProtNLM"/>
    </source>
</evidence>
<sequence length="416" mass="44328">MRTTWSPQLSVLALTLSIQGLPIASQILVGLIVGPTTLGEIRWLESVFVLVLLATSCGMPSLVFRQSAVFALYNESLSFAIIALTLTTLVSCVFLAATALLTLIGFAPSIPTQQAYLFIILGTLIPANAIRILIAHTQGREATHHVCLQVLGFAVVAILTLGSAALVFGTGGWVVARFTFELTLALILWLLIRRLAPTTFSPAIPTFRMLGKMGAQGLAPNYAFLVRAFADNLPILILPKLLNARDEIGLYSLATLMMFAPLLLISTAMQAQLPRLIQASDDRDEFAKSFAVASRKVYKLTAAGLCIMTAIAAALHLNVLGSQYSNAAALVLLLAAGLPARAFLVVSGGAAVARGWFATSSMIAIFEIIFLGCAVLFGLITDVVHMAVCVTLATWLAALPAYLLLLLAKKSTRMQT</sequence>
<feature type="transmembrane region" description="Helical" evidence="1">
    <location>
        <begin position="146"/>
        <end position="168"/>
    </location>
</feature>
<keyword evidence="1" id="KW-0812">Transmembrane</keyword>
<evidence type="ECO:0000256" key="1">
    <source>
        <dbReference type="SAM" id="Phobius"/>
    </source>
</evidence>
<feature type="transmembrane region" description="Helical" evidence="1">
    <location>
        <begin position="383"/>
        <end position="408"/>
    </location>
</feature>
<keyword evidence="1" id="KW-0472">Membrane</keyword>
<dbReference type="EMBL" id="JBHRTI010000010">
    <property type="protein sequence ID" value="MFC3149134.1"/>
    <property type="molecule type" value="Genomic_DNA"/>
</dbReference>
<protein>
    <recommendedName>
        <fullName evidence="4">Membrane protein involved in the export of O-antigen and teichoic acid</fullName>
    </recommendedName>
</protein>
<dbReference type="RefSeq" id="WP_414859602.1">
    <property type="nucleotide sequence ID" value="NZ_CP180191.1"/>
</dbReference>
<feature type="transmembrane region" description="Helical" evidence="1">
    <location>
        <begin position="115"/>
        <end position="134"/>
    </location>
</feature>
<evidence type="ECO:0000313" key="3">
    <source>
        <dbReference type="Proteomes" id="UP001595556"/>
    </source>
</evidence>
<gene>
    <name evidence="2" type="ORF">ACFOEN_16045</name>
</gene>
<name>A0ABV7H5H5_9BURK</name>
<feature type="transmembrane region" description="Helical" evidence="1">
    <location>
        <begin position="46"/>
        <end position="64"/>
    </location>
</feature>
<keyword evidence="3" id="KW-1185">Reference proteome</keyword>
<keyword evidence="1" id="KW-1133">Transmembrane helix</keyword>
<dbReference type="Proteomes" id="UP001595556">
    <property type="component" value="Unassembled WGS sequence"/>
</dbReference>